<dbReference type="Gene3D" id="1.10.260.40">
    <property type="entry name" value="lambda repressor-like DNA-binding domains"/>
    <property type="match status" value="1"/>
</dbReference>
<evidence type="ECO:0000313" key="6">
    <source>
        <dbReference type="EMBL" id="MBB3169507.1"/>
    </source>
</evidence>
<dbReference type="AlphaFoldDB" id="A0A839UVW8"/>
<dbReference type="Gene3D" id="3.40.50.2300">
    <property type="match status" value="2"/>
</dbReference>
<dbReference type="Proteomes" id="UP000559987">
    <property type="component" value="Unassembled WGS sequence"/>
</dbReference>
<comment type="caution">
    <text evidence="6">The sequence shown here is derived from an EMBL/GenBank/DDBJ whole genome shotgun (WGS) entry which is preliminary data.</text>
</comment>
<evidence type="ECO:0000313" key="7">
    <source>
        <dbReference type="Proteomes" id="UP000559987"/>
    </source>
</evidence>
<dbReference type="PANTHER" id="PTHR30146:SF148">
    <property type="entry name" value="HTH-TYPE TRANSCRIPTIONAL REPRESSOR PURR-RELATED"/>
    <property type="match status" value="1"/>
</dbReference>
<evidence type="ECO:0000256" key="1">
    <source>
        <dbReference type="ARBA" id="ARBA00022491"/>
    </source>
</evidence>
<evidence type="ECO:0000256" key="2">
    <source>
        <dbReference type="ARBA" id="ARBA00023015"/>
    </source>
</evidence>
<dbReference type="GO" id="GO:0000976">
    <property type="term" value="F:transcription cis-regulatory region binding"/>
    <property type="evidence" value="ECO:0007669"/>
    <property type="project" value="TreeGrafter"/>
</dbReference>
<sequence>MATLKDIAKELGVSVATVSYALTGRGSVSPAMRDKVLATVERLGYQPNRKAQAMRTGITRCIGLIIPDLTNPFFPQLAQKIEFEARAVGLSVFVVDCQNQAVHEEEGLNLMEQQQVDGVIWCPTGNRSTQRLARLRCPVVLVDRPLPGFDAVHSDYRAGGQLLAQHAIELGHRTVGLLSGPQETESARLRRAGFVEAAAGRLDIQWEEEVPFSSELSPAARQALAASKASLVVAANDLIAVGALDELRSLGKRVPEDVSLMGFDDIPWSALITPSLTTIRQPIAALAHEALSLLTAKMLDRNRPVSTRVVGVSLVERNSAIALNHG</sequence>
<keyword evidence="7" id="KW-1185">Reference proteome</keyword>
<keyword evidence="2" id="KW-0805">Transcription regulation</keyword>
<evidence type="ECO:0000259" key="5">
    <source>
        <dbReference type="PROSITE" id="PS50932"/>
    </source>
</evidence>
<dbReference type="PANTHER" id="PTHR30146">
    <property type="entry name" value="LACI-RELATED TRANSCRIPTIONAL REPRESSOR"/>
    <property type="match status" value="1"/>
</dbReference>
<dbReference type="CDD" id="cd01392">
    <property type="entry name" value="HTH_LacI"/>
    <property type="match status" value="1"/>
</dbReference>
<dbReference type="InterPro" id="IPR046335">
    <property type="entry name" value="LacI/GalR-like_sensor"/>
</dbReference>
<keyword evidence="1" id="KW-0678">Repressor</keyword>
<dbReference type="EMBL" id="JACHXZ010000004">
    <property type="protein sequence ID" value="MBB3169507.1"/>
    <property type="molecule type" value="Genomic_DNA"/>
</dbReference>
<organism evidence="6 7">
    <name type="scientific">Simiduia aestuariiviva</name>
    <dbReference type="NCBI Taxonomy" id="1510459"/>
    <lineage>
        <taxon>Bacteria</taxon>
        <taxon>Pseudomonadati</taxon>
        <taxon>Pseudomonadota</taxon>
        <taxon>Gammaproteobacteria</taxon>
        <taxon>Cellvibrionales</taxon>
        <taxon>Cellvibrionaceae</taxon>
        <taxon>Simiduia</taxon>
    </lineage>
</organism>
<dbReference type="CDD" id="cd06267">
    <property type="entry name" value="PBP1_LacI_sugar_binding-like"/>
    <property type="match status" value="1"/>
</dbReference>
<dbReference type="Pfam" id="PF00356">
    <property type="entry name" value="LacI"/>
    <property type="match status" value="1"/>
</dbReference>
<dbReference type="PROSITE" id="PS50932">
    <property type="entry name" value="HTH_LACI_2"/>
    <property type="match status" value="1"/>
</dbReference>
<name>A0A839UVW8_9GAMM</name>
<dbReference type="Pfam" id="PF13377">
    <property type="entry name" value="Peripla_BP_3"/>
    <property type="match status" value="1"/>
</dbReference>
<evidence type="ECO:0000256" key="3">
    <source>
        <dbReference type="ARBA" id="ARBA00023125"/>
    </source>
</evidence>
<dbReference type="SMART" id="SM00354">
    <property type="entry name" value="HTH_LACI"/>
    <property type="match status" value="1"/>
</dbReference>
<protein>
    <submittedName>
        <fullName evidence="6">LacI family transcriptional regulator</fullName>
    </submittedName>
</protein>
<evidence type="ECO:0000256" key="4">
    <source>
        <dbReference type="ARBA" id="ARBA00023163"/>
    </source>
</evidence>
<dbReference type="InterPro" id="IPR010982">
    <property type="entry name" value="Lambda_DNA-bd_dom_sf"/>
</dbReference>
<keyword evidence="4" id="KW-0804">Transcription</keyword>
<proteinExistence type="predicted"/>
<gene>
    <name evidence="6" type="ORF">FHS30_002720</name>
</gene>
<dbReference type="GO" id="GO:0003700">
    <property type="term" value="F:DNA-binding transcription factor activity"/>
    <property type="evidence" value="ECO:0007669"/>
    <property type="project" value="TreeGrafter"/>
</dbReference>
<accession>A0A839UVW8</accession>
<dbReference type="SUPFAM" id="SSF47413">
    <property type="entry name" value="lambda repressor-like DNA-binding domains"/>
    <property type="match status" value="1"/>
</dbReference>
<dbReference type="InterPro" id="IPR028082">
    <property type="entry name" value="Peripla_BP_I"/>
</dbReference>
<keyword evidence="3" id="KW-0238">DNA-binding</keyword>
<dbReference type="InterPro" id="IPR000843">
    <property type="entry name" value="HTH_LacI"/>
</dbReference>
<dbReference type="SUPFAM" id="SSF53822">
    <property type="entry name" value="Periplasmic binding protein-like I"/>
    <property type="match status" value="1"/>
</dbReference>
<reference evidence="6 7" key="1">
    <citation type="submission" date="2020-08" db="EMBL/GenBank/DDBJ databases">
        <title>Genomic Encyclopedia of Type Strains, Phase III (KMG-III): the genomes of soil and plant-associated and newly described type strains.</title>
        <authorList>
            <person name="Whitman W."/>
        </authorList>
    </citation>
    <scope>NUCLEOTIDE SEQUENCE [LARGE SCALE GENOMIC DNA]</scope>
    <source>
        <strain evidence="6 7">CECT 8571</strain>
    </source>
</reference>
<feature type="domain" description="HTH lacI-type" evidence="5">
    <location>
        <begin position="2"/>
        <end position="56"/>
    </location>
</feature>
<dbReference type="RefSeq" id="WP_183911014.1">
    <property type="nucleotide sequence ID" value="NZ_JACHXZ010000004.1"/>
</dbReference>